<feature type="transmembrane region" description="Helical" evidence="1">
    <location>
        <begin position="24"/>
        <end position="42"/>
    </location>
</feature>
<keyword evidence="3" id="KW-1185">Reference proteome</keyword>
<name>A0ABS7P126_9NOCA</name>
<dbReference type="NCBIfam" id="NF008528">
    <property type="entry name" value="PRK11463.1-2"/>
    <property type="match status" value="1"/>
</dbReference>
<keyword evidence="1" id="KW-0812">Transmembrane</keyword>
<keyword evidence="1" id="KW-1133">Transmembrane helix</keyword>
<evidence type="ECO:0000313" key="3">
    <source>
        <dbReference type="Proteomes" id="UP000825228"/>
    </source>
</evidence>
<reference evidence="2 3" key="1">
    <citation type="submission" date="2020-06" db="EMBL/GenBank/DDBJ databases">
        <title>Taxonomy, biology and ecology of Rhodococcus bacteria occurring in California pistachio and other woody hosts as revealed by genome sequence analyses.</title>
        <authorList>
            <person name="Gai Y."/>
            <person name="Riely B."/>
        </authorList>
    </citation>
    <scope>NUCLEOTIDE SEQUENCE [LARGE SCALE GENOMIC DNA]</scope>
    <source>
        <strain evidence="2 3">BP-281</strain>
    </source>
</reference>
<accession>A0ABS7P126</accession>
<comment type="caution">
    <text evidence="2">The sequence shown here is derived from an EMBL/GenBank/DDBJ whole genome shotgun (WGS) entry which is preliminary data.</text>
</comment>
<dbReference type="Pfam" id="PF04186">
    <property type="entry name" value="FxsA"/>
    <property type="match status" value="1"/>
</dbReference>
<evidence type="ECO:0000256" key="1">
    <source>
        <dbReference type="SAM" id="Phobius"/>
    </source>
</evidence>
<dbReference type="PANTHER" id="PTHR35335:SF1">
    <property type="entry name" value="UPF0716 PROTEIN FXSA"/>
    <property type="match status" value="1"/>
</dbReference>
<sequence length="184" mass="19185">MVAFLLYLVVEVAALVWLASTVGFLWTVAVVLGLSALGLIAMRSQGRRVLGELRAANTSRRRGPADAAASAGAVTDGALVAFGSILLLIPGLVSSILGLLLMIPVTRAVLRPLVARAAARRVEAAVASGRLVTTRSRFRNGHVVIDGDVVAEPTDPRPRATPQVIEGPVIEGTVIEGTPRPDGR</sequence>
<dbReference type="InterPro" id="IPR007313">
    <property type="entry name" value="FxsA"/>
</dbReference>
<proteinExistence type="predicted"/>
<dbReference type="Proteomes" id="UP000825228">
    <property type="component" value="Unassembled WGS sequence"/>
</dbReference>
<dbReference type="PANTHER" id="PTHR35335">
    <property type="entry name" value="UPF0716 PROTEIN FXSA"/>
    <property type="match status" value="1"/>
</dbReference>
<evidence type="ECO:0000313" key="2">
    <source>
        <dbReference type="EMBL" id="MBY6366100.1"/>
    </source>
</evidence>
<dbReference type="RefSeq" id="WP_222683451.1">
    <property type="nucleotide sequence ID" value="NZ_JABUBT010000004.1"/>
</dbReference>
<keyword evidence="1" id="KW-0472">Membrane</keyword>
<dbReference type="EMBL" id="JABUBU010000002">
    <property type="protein sequence ID" value="MBY6366100.1"/>
    <property type="molecule type" value="Genomic_DNA"/>
</dbReference>
<protein>
    <submittedName>
        <fullName evidence="2">FxsA family protein</fullName>
    </submittedName>
</protein>
<gene>
    <name evidence="2" type="ORF">HQ603_04960</name>
</gene>
<organism evidence="2 3">
    <name type="scientific">Rhodococcoides corynebacterioides</name>
    <dbReference type="NCBI Taxonomy" id="53972"/>
    <lineage>
        <taxon>Bacteria</taxon>
        <taxon>Bacillati</taxon>
        <taxon>Actinomycetota</taxon>
        <taxon>Actinomycetes</taxon>
        <taxon>Mycobacteriales</taxon>
        <taxon>Nocardiaceae</taxon>
        <taxon>Rhodococcoides</taxon>
    </lineage>
</organism>